<sequence length="108" mass="11917">MAPRGYRFTPGQPFRFELNVYNFGVSTVSGTIRIVPPPQFRTEIGKEETELTVEPMSYATVPIALLPDTLAEAEHVIDTAEAEFAGKPAAPAVWQLFRSVEPANPKLQ</sequence>
<comment type="caution">
    <text evidence="1">The sequence shown here is derived from an EMBL/GenBank/DDBJ whole genome shotgun (WGS) entry which is preliminary data.</text>
</comment>
<dbReference type="Proteomes" id="UP000307943">
    <property type="component" value="Unassembled WGS sequence"/>
</dbReference>
<reference evidence="1 2" key="1">
    <citation type="submission" date="2019-05" db="EMBL/GenBank/DDBJ databases">
        <title>We sequenced the genome of Paenibacillus hemerocallicola KCTC 33185 for further insight into its adaptation and study the phylogeny of Paenibacillus.</title>
        <authorList>
            <person name="Narsing Rao M.P."/>
        </authorList>
    </citation>
    <scope>NUCLEOTIDE SEQUENCE [LARGE SCALE GENOMIC DNA]</scope>
    <source>
        <strain evidence="1 2">KCTC 33185</strain>
    </source>
</reference>
<dbReference type="AlphaFoldDB" id="A0A5C4SX02"/>
<evidence type="ECO:0000313" key="1">
    <source>
        <dbReference type="EMBL" id="TNJ59194.1"/>
    </source>
</evidence>
<gene>
    <name evidence="1" type="ORF">FE784_37605</name>
</gene>
<dbReference type="EMBL" id="VDCQ01000095">
    <property type="protein sequence ID" value="TNJ59194.1"/>
    <property type="molecule type" value="Genomic_DNA"/>
</dbReference>
<dbReference type="RefSeq" id="WP_139607422.1">
    <property type="nucleotide sequence ID" value="NZ_VDCQ01000095.1"/>
</dbReference>
<organism evidence="1 2">
    <name type="scientific">Paenibacillus hemerocallicola</name>
    <dbReference type="NCBI Taxonomy" id="1172614"/>
    <lineage>
        <taxon>Bacteria</taxon>
        <taxon>Bacillati</taxon>
        <taxon>Bacillota</taxon>
        <taxon>Bacilli</taxon>
        <taxon>Bacillales</taxon>
        <taxon>Paenibacillaceae</taxon>
        <taxon>Paenibacillus</taxon>
    </lineage>
</organism>
<protein>
    <submittedName>
        <fullName evidence="1">Uncharacterized protein</fullName>
    </submittedName>
</protein>
<proteinExistence type="predicted"/>
<accession>A0A5C4SX02</accession>
<name>A0A5C4SX02_9BACL</name>
<keyword evidence="2" id="KW-1185">Reference proteome</keyword>
<evidence type="ECO:0000313" key="2">
    <source>
        <dbReference type="Proteomes" id="UP000307943"/>
    </source>
</evidence>